<name>A0A9X0YTI3_9BACI</name>
<evidence type="ECO:0000313" key="1">
    <source>
        <dbReference type="EMBL" id="MBP2077962.1"/>
    </source>
</evidence>
<keyword evidence="2" id="KW-1185">Reference proteome</keyword>
<reference evidence="1" key="1">
    <citation type="submission" date="2021-03" db="EMBL/GenBank/DDBJ databases">
        <title>Genomic Encyclopedia of Type Strains, Phase IV (KMG-IV): sequencing the most valuable type-strain genomes for metagenomic binning, comparative biology and taxonomic classification.</title>
        <authorList>
            <person name="Goeker M."/>
        </authorList>
    </citation>
    <scope>NUCLEOTIDE SEQUENCE</scope>
    <source>
        <strain evidence="1">DSM 107338</strain>
    </source>
</reference>
<proteinExistence type="predicted"/>
<comment type="caution">
    <text evidence="1">The sequence shown here is derived from an EMBL/GenBank/DDBJ whole genome shotgun (WGS) entry which is preliminary data.</text>
</comment>
<organism evidence="1 2">
    <name type="scientific">Oceanobacillus polygoni</name>
    <dbReference type="NCBI Taxonomy" id="1235259"/>
    <lineage>
        <taxon>Bacteria</taxon>
        <taxon>Bacillati</taxon>
        <taxon>Bacillota</taxon>
        <taxon>Bacilli</taxon>
        <taxon>Bacillales</taxon>
        <taxon>Bacillaceae</taxon>
        <taxon>Oceanobacillus</taxon>
    </lineage>
</organism>
<dbReference type="Proteomes" id="UP001138793">
    <property type="component" value="Unassembled WGS sequence"/>
</dbReference>
<evidence type="ECO:0000313" key="2">
    <source>
        <dbReference type="Proteomes" id="UP001138793"/>
    </source>
</evidence>
<protein>
    <submittedName>
        <fullName evidence="1">Uncharacterized protein</fullName>
    </submittedName>
</protein>
<accession>A0A9X0YTI3</accession>
<sequence length="49" mass="5651">MRELIGTCVQCSEDVYCKDDFFDGVHEEGKLYCRACARKFNGEEVDVNK</sequence>
<dbReference type="EMBL" id="JAGGMB010000006">
    <property type="protein sequence ID" value="MBP2077962.1"/>
    <property type="molecule type" value="Genomic_DNA"/>
</dbReference>
<dbReference type="RefSeq" id="WP_187773651.1">
    <property type="nucleotide sequence ID" value="NZ_JAGGMB010000006.1"/>
</dbReference>
<gene>
    <name evidence="1" type="ORF">J2Z64_002217</name>
</gene>
<dbReference type="AlphaFoldDB" id="A0A9X0YTI3"/>